<keyword evidence="1" id="KW-0812">Transmembrane</keyword>
<organism evidence="2 3">
    <name type="scientific">Thermoanaerobacter italicus (strain DSM 9252 / Ab9)</name>
    <dbReference type="NCBI Taxonomy" id="580331"/>
    <lineage>
        <taxon>Bacteria</taxon>
        <taxon>Bacillati</taxon>
        <taxon>Bacillota</taxon>
        <taxon>Clostridia</taxon>
        <taxon>Thermoanaerobacterales</taxon>
        <taxon>Thermoanaerobacteraceae</taxon>
        <taxon>Thermoanaerobacter</taxon>
    </lineage>
</organism>
<accession>D3T526</accession>
<feature type="transmembrane region" description="Helical" evidence="1">
    <location>
        <begin position="39"/>
        <end position="60"/>
    </location>
</feature>
<protein>
    <submittedName>
        <fullName evidence="2">Uncharacterized protein</fullName>
    </submittedName>
</protein>
<feature type="transmembrane region" description="Helical" evidence="1">
    <location>
        <begin position="6"/>
        <end position="32"/>
    </location>
</feature>
<feature type="transmembrane region" description="Helical" evidence="1">
    <location>
        <begin position="66"/>
        <end position="86"/>
    </location>
</feature>
<dbReference type="EMBL" id="CP001936">
    <property type="protein sequence ID" value="ADD03319.1"/>
    <property type="molecule type" value="Genomic_DNA"/>
</dbReference>
<keyword evidence="1" id="KW-1133">Transmembrane helix</keyword>
<gene>
    <name evidence="2" type="ordered locus">Thit_2092</name>
</gene>
<dbReference type="RefSeq" id="WP_012996012.1">
    <property type="nucleotide sequence ID" value="NC_013921.1"/>
</dbReference>
<reference evidence="2" key="1">
    <citation type="submission" date="2010-02" db="EMBL/GenBank/DDBJ databases">
        <title>Complete sequence of Thermoanaerobacter italicus Ab9.</title>
        <authorList>
            <consortium name="US DOE Joint Genome Institute"/>
            <person name="Lucas S."/>
            <person name="Copeland A."/>
            <person name="Lapidus A."/>
            <person name="Cheng J.-F."/>
            <person name="Bruce D."/>
            <person name="Goodwin L."/>
            <person name="Pitluck S."/>
            <person name="Chertkov O."/>
            <person name="Detter J.C."/>
            <person name="Han C."/>
            <person name="Tapia R."/>
            <person name="Land M."/>
            <person name="Hauser L."/>
            <person name="Kyrpides N."/>
            <person name="Mikhailova N."/>
            <person name="Hemme C.L."/>
            <person name="Woyke T."/>
        </authorList>
    </citation>
    <scope>NUCLEOTIDE SEQUENCE [LARGE SCALE GENOMIC DNA]</scope>
    <source>
        <strain evidence="2">Ab9</strain>
    </source>
</reference>
<keyword evidence="3" id="KW-1185">Reference proteome</keyword>
<keyword evidence="1" id="KW-0472">Membrane</keyword>
<evidence type="ECO:0000313" key="3">
    <source>
        <dbReference type="Proteomes" id="UP000001552"/>
    </source>
</evidence>
<name>D3T526_THEIA</name>
<evidence type="ECO:0000256" key="1">
    <source>
        <dbReference type="SAM" id="Phobius"/>
    </source>
</evidence>
<dbReference type="KEGG" id="tit:Thit_2092"/>
<evidence type="ECO:0000313" key="2">
    <source>
        <dbReference type="EMBL" id="ADD03319.1"/>
    </source>
</evidence>
<dbReference type="Proteomes" id="UP000001552">
    <property type="component" value="Chromosome"/>
</dbReference>
<proteinExistence type="predicted"/>
<sequence length="90" mass="10114">MNAFSKIVGIVGIIIAIISRIVFWGGLIVIVGRYVIEKFIIGDIIMAVLGLIFFPLTYFISPWFTGLWWLLLLSLTAYWISTILGLPPVE</sequence>
<dbReference type="AlphaFoldDB" id="D3T526"/>
<dbReference type="HOGENOM" id="CLU_2439801_0_0_9"/>